<dbReference type="InterPro" id="IPR010534">
    <property type="entry name" value="Phage_933W_GpQ"/>
</dbReference>
<keyword evidence="3" id="KW-0238">DNA-binding</keyword>
<accession>A0A828NRK2</accession>
<dbReference type="Pfam" id="PF06530">
    <property type="entry name" value="Phage_antitermQ"/>
    <property type="match status" value="1"/>
</dbReference>
<keyword evidence="2" id="KW-0805">Transcription regulation</keyword>
<keyword evidence="4" id="KW-0804">Transcription</keyword>
<sequence>MRDIQQVLSRWGAWVVNNHESVAWSTVAAGFKGQIPSKIKSRPQCSDDDAMIICDCMAQLNRNNSDLHDFLLDYYVFGMTLIALGRKYGRSDCWAGRILQKAEGVIDGMLMMQGIKLEMDRYVEREPSGTSTDQFAGQTEN</sequence>
<proteinExistence type="inferred from homology"/>
<reference evidence="5 6" key="1">
    <citation type="submission" date="2020-02" db="EMBL/GenBank/DDBJ databases">
        <authorList>
            <consortium name="PulseNet: The National Subtyping Network for Foodborne Disease Surveillance"/>
            <person name="Tarr C.L."/>
            <person name="Trees E."/>
            <person name="Katz L.S."/>
            <person name="Carleton-Romer H.A."/>
            <person name="Stroika S."/>
            <person name="Kucerova Z."/>
            <person name="Roache K.F."/>
            <person name="Sabol A.L."/>
            <person name="Besser J."/>
            <person name="Gerner-Smidt P."/>
        </authorList>
    </citation>
    <scope>NUCLEOTIDE SEQUENCE [LARGE SCALE GENOMIC DNA]</scope>
    <source>
        <strain evidence="5 6">PNUSAE002719</strain>
    </source>
</reference>
<dbReference type="RefSeq" id="WP_332378750.1">
    <property type="nucleotide sequence ID" value="NZ_JAVDCF010000002.1"/>
</dbReference>
<evidence type="ECO:0000256" key="2">
    <source>
        <dbReference type="ARBA" id="ARBA00023015"/>
    </source>
</evidence>
<evidence type="ECO:0000256" key="3">
    <source>
        <dbReference type="ARBA" id="ARBA00023125"/>
    </source>
</evidence>
<comment type="caution">
    <text evidence="5">The sequence shown here is derived from an EMBL/GenBank/DDBJ whole genome shotgun (WGS) entry which is preliminary data.</text>
</comment>
<comment type="similarity">
    <text evidence="1">Belongs to the phage antitermination Q type 1 family.</text>
</comment>
<dbReference type="GO" id="GO:0003677">
    <property type="term" value="F:DNA binding"/>
    <property type="evidence" value="ECO:0007669"/>
    <property type="project" value="UniProtKB-KW"/>
</dbReference>
<dbReference type="AlphaFoldDB" id="A0A828NRK2"/>
<dbReference type="EMBL" id="AATLZG010000009">
    <property type="protein sequence ID" value="EFM8154051.1"/>
    <property type="molecule type" value="Genomic_DNA"/>
</dbReference>
<dbReference type="GO" id="GO:0060567">
    <property type="term" value="P:negative regulation of termination of DNA-templated transcription"/>
    <property type="evidence" value="ECO:0007669"/>
    <property type="project" value="InterPro"/>
</dbReference>
<name>A0A828NRK2_ECOLX</name>
<organism evidence="5 6">
    <name type="scientific">Escherichia coli</name>
    <dbReference type="NCBI Taxonomy" id="562"/>
    <lineage>
        <taxon>Bacteria</taxon>
        <taxon>Pseudomonadati</taxon>
        <taxon>Pseudomonadota</taxon>
        <taxon>Gammaproteobacteria</taxon>
        <taxon>Enterobacterales</taxon>
        <taxon>Enterobacteriaceae</taxon>
        <taxon>Escherichia</taxon>
    </lineage>
</organism>
<evidence type="ECO:0000313" key="6">
    <source>
        <dbReference type="Proteomes" id="UP000555763"/>
    </source>
</evidence>
<evidence type="ECO:0000256" key="4">
    <source>
        <dbReference type="ARBA" id="ARBA00023163"/>
    </source>
</evidence>
<evidence type="ECO:0000313" key="5">
    <source>
        <dbReference type="EMBL" id="EFM8154051.1"/>
    </source>
</evidence>
<evidence type="ECO:0000256" key="1">
    <source>
        <dbReference type="ARBA" id="ARBA00010234"/>
    </source>
</evidence>
<dbReference type="Proteomes" id="UP000555763">
    <property type="component" value="Unassembled WGS sequence"/>
</dbReference>
<gene>
    <name evidence="5" type="ORF">A5U30_001646</name>
</gene>
<protein>
    <submittedName>
        <fullName evidence="5">Antitermination protein</fullName>
    </submittedName>
</protein>